<name>A0A218Z092_9HELO</name>
<dbReference type="Pfam" id="PF00264">
    <property type="entry name" value="Tyrosinase"/>
    <property type="match status" value="1"/>
</dbReference>
<evidence type="ECO:0000256" key="1">
    <source>
        <dbReference type="ARBA" id="ARBA00022723"/>
    </source>
</evidence>
<dbReference type="InParanoid" id="A0A218Z092"/>
<dbReference type="Gene3D" id="1.10.1280.10">
    <property type="entry name" value="Di-copper center containing domain from catechol oxidase"/>
    <property type="match status" value="1"/>
</dbReference>
<dbReference type="OrthoDB" id="6132182at2759"/>
<proteinExistence type="predicted"/>
<dbReference type="InterPro" id="IPR008922">
    <property type="entry name" value="Di-copper_centre_dom_sf"/>
</dbReference>
<comment type="caution">
    <text evidence="4">The sequence shown here is derived from an EMBL/GenBank/DDBJ whole genome shotgun (WGS) entry which is preliminary data.</text>
</comment>
<accession>A0A218Z092</accession>
<dbReference type="InterPro" id="IPR050316">
    <property type="entry name" value="Tyrosinase/Hemocyanin"/>
</dbReference>
<sequence length="279" mass="30706">MAFTTHYTGNFLSWHRFYIWAYEQALRNECGYIGYSPYWNWGRYSSDPIKHPIFDGSDASLSGNGGFYNHTGTKMISAPAPYDILPPAGGGGCLLNGPFKDTVINLGPFQPGLSGITPNNQSDGLGYNPRCLRRDINPIAAAVTATNYTMLQINKFANDINGFQIAMFDYAEDRSWGIHAGGHYTFGGDPASDTLQSPNDPVFWPHHTMLDRVWWIWQTRNLTYGLQAIGGTRTFNNTPPSPLATLDDEVGLLHLGAPVILRDLLNTVGGKGGDFCYVG</sequence>
<evidence type="ECO:0000313" key="4">
    <source>
        <dbReference type="EMBL" id="OWP01020.1"/>
    </source>
</evidence>
<dbReference type="PROSITE" id="PS00498">
    <property type="entry name" value="TYROSINASE_2"/>
    <property type="match status" value="1"/>
</dbReference>
<feature type="domain" description="Tyrosinase copper-binding" evidence="3">
    <location>
        <begin position="200"/>
        <end position="211"/>
    </location>
</feature>
<dbReference type="EMBL" id="MZNU01000298">
    <property type="protein sequence ID" value="OWP01020.1"/>
    <property type="molecule type" value="Genomic_DNA"/>
</dbReference>
<protein>
    <recommendedName>
        <fullName evidence="3">Tyrosinase copper-binding domain-containing protein</fullName>
    </recommendedName>
</protein>
<keyword evidence="1" id="KW-0479">Metal-binding</keyword>
<keyword evidence="2" id="KW-0560">Oxidoreductase</keyword>
<dbReference type="GO" id="GO:0046872">
    <property type="term" value="F:metal ion binding"/>
    <property type="evidence" value="ECO:0007669"/>
    <property type="project" value="UniProtKB-KW"/>
</dbReference>
<dbReference type="Proteomes" id="UP000242519">
    <property type="component" value="Unassembled WGS sequence"/>
</dbReference>
<dbReference type="GO" id="GO:0016491">
    <property type="term" value="F:oxidoreductase activity"/>
    <property type="evidence" value="ECO:0007669"/>
    <property type="project" value="UniProtKB-KW"/>
</dbReference>
<evidence type="ECO:0000313" key="5">
    <source>
        <dbReference type="Proteomes" id="UP000242519"/>
    </source>
</evidence>
<reference evidence="4 5" key="1">
    <citation type="submission" date="2017-04" db="EMBL/GenBank/DDBJ databases">
        <title>Draft genome sequence of Marssonina coronaria NL1: causal agent of apple blotch.</title>
        <authorList>
            <person name="Cheng Q."/>
        </authorList>
    </citation>
    <scope>NUCLEOTIDE SEQUENCE [LARGE SCALE GENOMIC DNA]</scope>
    <source>
        <strain evidence="4 5">NL1</strain>
    </source>
</reference>
<dbReference type="SUPFAM" id="SSF48056">
    <property type="entry name" value="Di-copper centre-containing domain"/>
    <property type="match status" value="1"/>
</dbReference>
<dbReference type="PANTHER" id="PTHR11474:SF125">
    <property type="entry name" value="N-ACETYL-6-HYDROXYTRYPTOPHAN OXIDASE IVOB-RELATED"/>
    <property type="match status" value="1"/>
</dbReference>
<evidence type="ECO:0000259" key="3">
    <source>
        <dbReference type="PROSITE" id="PS00498"/>
    </source>
</evidence>
<keyword evidence="5" id="KW-1185">Reference proteome</keyword>
<dbReference type="PANTHER" id="PTHR11474">
    <property type="entry name" value="TYROSINASE FAMILY MEMBER"/>
    <property type="match status" value="1"/>
</dbReference>
<dbReference type="STRING" id="503106.A0A218Z092"/>
<organism evidence="4 5">
    <name type="scientific">Diplocarpon coronariae</name>
    <dbReference type="NCBI Taxonomy" id="2795749"/>
    <lineage>
        <taxon>Eukaryota</taxon>
        <taxon>Fungi</taxon>
        <taxon>Dikarya</taxon>
        <taxon>Ascomycota</taxon>
        <taxon>Pezizomycotina</taxon>
        <taxon>Leotiomycetes</taxon>
        <taxon>Helotiales</taxon>
        <taxon>Drepanopezizaceae</taxon>
        <taxon>Diplocarpon</taxon>
    </lineage>
</organism>
<dbReference type="PRINTS" id="PR00092">
    <property type="entry name" value="TYROSINASE"/>
</dbReference>
<dbReference type="AlphaFoldDB" id="A0A218Z092"/>
<evidence type="ECO:0000256" key="2">
    <source>
        <dbReference type="ARBA" id="ARBA00023002"/>
    </source>
</evidence>
<dbReference type="InterPro" id="IPR002227">
    <property type="entry name" value="Tyrosinase_Cu-bd"/>
</dbReference>
<gene>
    <name evidence="4" type="ORF">B2J93_316</name>
</gene>